<evidence type="ECO:0000313" key="3">
    <source>
        <dbReference type="Proteomes" id="UP000244523"/>
    </source>
</evidence>
<keyword evidence="1" id="KW-0732">Signal</keyword>
<feature type="chain" id="PRO_5015611850" evidence="1">
    <location>
        <begin position="25"/>
        <end position="104"/>
    </location>
</feature>
<organism evidence="2 3">
    <name type="scientific">Yoonia sediminilitoris</name>
    <dbReference type="NCBI Taxonomy" id="1286148"/>
    <lineage>
        <taxon>Bacteria</taxon>
        <taxon>Pseudomonadati</taxon>
        <taxon>Pseudomonadota</taxon>
        <taxon>Alphaproteobacteria</taxon>
        <taxon>Rhodobacterales</taxon>
        <taxon>Paracoccaceae</taxon>
        <taxon>Yoonia</taxon>
    </lineage>
</organism>
<dbReference type="RefSeq" id="WP_108385991.1">
    <property type="nucleotide sequence ID" value="NZ_QBUD01000003.1"/>
</dbReference>
<dbReference type="Proteomes" id="UP000244523">
    <property type="component" value="Unassembled WGS sequence"/>
</dbReference>
<sequence>MKRKLFLMSFGIGAMMLAANHANAQSRNCAAHEAVVERLADRYGESRKSIGLGSDNSVVEVFASDTTGSWTIVVTKPGGPTCLVAAGQSFQTVSDALPDTDQGT</sequence>
<keyword evidence="3" id="KW-1185">Reference proteome</keyword>
<evidence type="ECO:0000313" key="2">
    <source>
        <dbReference type="EMBL" id="PUB16394.1"/>
    </source>
</evidence>
<protein>
    <submittedName>
        <fullName evidence="2">Uncharacterized protein</fullName>
    </submittedName>
</protein>
<dbReference type="EMBL" id="QBUD01000003">
    <property type="protein sequence ID" value="PUB16394.1"/>
    <property type="molecule type" value="Genomic_DNA"/>
</dbReference>
<name>A0A2T6KKA5_9RHOB</name>
<gene>
    <name evidence="2" type="ORF">C8N45_103249</name>
</gene>
<comment type="caution">
    <text evidence="2">The sequence shown here is derived from an EMBL/GenBank/DDBJ whole genome shotgun (WGS) entry which is preliminary data.</text>
</comment>
<dbReference type="AlphaFoldDB" id="A0A2T6KKA5"/>
<feature type="signal peptide" evidence="1">
    <location>
        <begin position="1"/>
        <end position="24"/>
    </location>
</feature>
<evidence type="ECO:0000256" key="1">
    <source>
        <dbReference type="SAM" id="SignalP"/>
    </source>
</evidence>
<reference evidence="2 3" key="1">
    <citation type="submission" date="2018-04" db="EMBL/GenBank/DDBJ databases">
        <title>Genomic Encyclopedia of Archaeal and Bacterial Type Strains, Phase II (KMG-II): from individual species to whole genera.</title>
        <authorList>
            <person name="Goeker M."/>
        </authorList>
    </citation>
    <scope>NUCLEOTIDE SEQUENCE [LARGE SCALE GENOMIC DNA]</scope>
    <source>
        <strain evidence="2 3">DSM 29955</strain>
    </source>
</reference>
<dbReference type="OrthoDB" id="9810895at2"/>
<accession>A0A2T6KKA5</accession>
<proteinExistence type="predicted"/>